<dbReference type="HOGENOM" id="CLU_025996_0_7_7"/>
<dbReference type="SUPFAM" id="SSF53448">
    <property type="entry name" value="Nucleotide-diphospho-sugar transferases"/>
    <property type="match status" value="1"/>
</dbReference>
<proteinExistence type="predicted"/>
<evidence type="ECO:0000313" key="3">
    <source>
        <dbReference type="Proteomes" id="UP000002191"/>
    </source>
</evidence>
<dbReference type="InterPro" id="IPR029044">
    <property type="entry name" value="Nucleotide-diphossugar_trans"/>
</dbReference>
<keyword evidence="2" id="KW-0808">Transferase</keyword>
<dbReference type="CDD" id="cd00761">
    <property type="entry name" value="Glyco_tranf_GTA_type"/>
    <property type="match status" value="1"/>
</dbReference>
<accession>E6VTW5</accession>
<dbReference type="KEGG" id="das:Daes_0028"/>
<dbReference type="PANTHER" id="PTHR43685:SF2">
    <property type="entry name" value="GLYCOSYLTRANSFERASE 2-LIKE DOMAIN-CONTAINING PROTEIN"/>
    <property type="match status" value="1"/>
</dbReference>
<dbReference type="InterPro" id="IPR001173">
    <property type="entry name" value="Glyco_trans_2-like"/>
</dbReference>
<protein>
    <submittedName>
        <fullName evidence="2">Glycosyl transferase family 2</fullName>
    </submittedName>
</protein>
<dbReference type="OrthoDB" id="6383742at2"/>
<keyword evidence="3" id="KW-1185">Reference proteome</keyword>
<dbReference type="GO" id="GO:0044010">
    <property type="term" value="P:single-species biofilm formation"/>
    <property type="evidence" value="ECO:0007669"/>
    <property type="project" value="TreeGrafter"/>
</dbReference>
<evidence type="ECO:0000259" key="1">
    <source>
        <dbReference type="Pfam" id="PF00535"/>
    </source>
</evidence>
<dbReference type="InterPro" id="IPR050834">
    <property type="entry name" value="Glycosyltransf_2"/>
</dbReference>
<dbReference type="Pfam" id="PF00535">
    <property type="entry name" value="Glycos_transf_2"/>
    <property type="match status" value="1"/>
</dbReference>
<sequence>MSAPALSIIVPNHNYGRYLPRLAASLAGQQGGLDAVELILVDDGSTDDSRQEAAALKALPLAGFSALWLDHCGHPGPVRNAGFARAQGGLILCLDPDDIPGPGYLAACLNALAERPDAHLAYTDYTHIEDGHARDIPLPDFDPGLLRVQNILPPAAVIRRKVWEASVGYRANTAYEDWDFWVQAAVNGFGFARVPGPRFGHPMHGANLSYAARKNDARAKAAIVLNNALFFPAGVRHWADAVMTGQSWADPGPRGIIPTLDVVRSMLARSDTDRG</sequence>
<reference evidence="3" key="1">
    <citation type="submission" date="2010-12" db="EMBL/GenBank/DDBJ databases">
        <title>Complete sequence of Desulfovibrio aespoeensis Aspo-2.</title>
        <authorList>
            <consortium name="US DOE Joint Genome Institute"/>
            <person name="Lucas S."/>
            <person name="Copeland A."/>
            <person name="Lapidus A."/>
            <person name="Cheng J.-F."/>
            <person name="Goodwin L."/>
            <person name="Pitluck S."/>
            <person name="Chertkov O."/>
            <person name="Misra M."/>
            <person name="Detter J.C."/>
            <person name="Han C."/>
            <person name="Tapia R."/>
            <person name="Land M."/>
            <person name="Hauser L."/>
            <person name="Kyrpides N."/>
            <person name="Ivanova N."/>
            <person name="Ovchinnikova G."/>
            <person name="Pedersen K."/>
            <person name="Jagevall S."/>
            <person name="Hazen T."/>
            <person name="Woyke T."/>
        </authorList>
    </citation>
    <scope>NUCLEOTIDE SEQUENCE [LARGE SCALE GENOMIC DNA]</scope>
    <source>
        <strain evidence="3">ATCC 700646 / DSM 10631 / Aspo-2</strain>
    </source>
</reference>
<dbReference type="Gene3D" id="3.90.550.10">
    <property type="entry name" value="Spore Coat Polysaccharide Biosynthesis Protein SpsA, Chain A"/>
    <property type="match status" value="1"/>
</dbReference>
<dbReference type="STRING" id="643562.Daes_0028"/>
<dbReference type="PANTHER" id="PTHR43685">
    <property type="entry name" value="GLYCOSYLTRANSFERASE"/>
    <property type="match status" value="1"/>
</dbReference>
<reference evidence="2 3" key="2">
    <citation type="journal article" date="2014" name="Genome Announc.">
        <title>Complete Genome Sequence of the Subsurface, Mesophilic Sulfate-Reducing Bacterium Desulfovibrio aespoeensis Aspo-2.</title>
        <authorList>
            <person name="Pedersen K."/>
            <person name="Bengtsson A."/>
            <person name="Edlund J."/>
            <person name="Rabe L."/>
            <person name="Hazen T."/>
            <person name="Chakraborty R."/>
            <person name="Goodwin L."/>
            <person name="Shapiro N."/>
        </authorList>
    </citation>
    <scope>NUCLEOTIDE SEQUENCE [LARGE SCALE GENOMIC DNA]</scope>
    <source>
        <strain evidence="3">ATCC 700646 / DSM 10631 / Aspo-2</strain>
    </source>
</reference>
<dbReference type="eggNOG" id="COG1215">
    <property type="taxonomic scope" value="Bacteria"/>
</dbReference>
<dbReference type="GO" id="GO:0016740">
    <property type="term" value="F:transferase activity"/>
    <property type="evidence" value="ECO:0007669"/>
    <property type="project" value="UniProtKB-KW"/>
</dbReference>
<dbReference type="Proteomes" id="UP000002191">
    <property type="component" value="Chromosome"/>
</dbReference>
<feature type="domain" description="Glycosyltransferase 2-like" evidence="1">
    <location>
        <begin position="7"/>
        <end position="120"/>
    </location>
</feature>
<organism evidence="2 3">
    <name type="scientific">Pseudodesulfovibrio aespoeensis (strain ATCC 700646 / DSM 10631 / Aspo-2)</name>
    <name type="common">Desulfovibrio aespoeensis</name>
    <dbReference type="NCBI Taxonomy" id="643562"/>
    <lineage>
        <taxon>Bacteria</taxon>
        <taxon>Pseudomonadati</taxon>
        <taxon>Thermodesulfobacteriota</taxon>
        <taxon>Desulfovibrionia</taxon>
        <taxon>Desulfovibrionales</taxon>
        <taxon>Desulfovibrionaceae</taxon>
    </lineage>
</organism>
<dbReference type="EMBL" id="CP002431">
    <property type="protein sequence ID" value="ADU61057.1"/>
    <property type="molecule type" value="Genomic_DNA"/>
</dbReference>
<dbReference type="RefSeq" id="WP_013512994.1">
    <property type="nucleotide sequence ID" value="NC_014844.1"/>
</dbReference>
<name>E6VTW5_PSEA9</name>
<dbReference type="AlphaFoldDB" id="E6VTW5"/>
<gene>
    <name evidence="2" type="ordered locus">Daes_0028</name>
</gene>
<evidence type="ECO:0000313" key="2">
    <source>
        <dbReference type="EMBL" id="ADU61057.1"/>
    </source>
</evidence>